<sequence length="643" mass="75058">MADLQGFMNHNFPNLPSLERVSFTADTISQKRETLVAKFNQAASVQFDNAVLLVNKTRELISSTSSDDDKIRQLTQLRHDYGSTEFMSNVIRRFQENVTIRRLQMKSSLLKTIQDHGPFTINSIKEVSNNASQLADSDVNDLLHNTIMNLIEEKKNLLSELYHHVDSWDKMDSKDISHFVNINSHLHDLIVLQTFDPVLSASKMHLLAFESLLSTNLQVKFAFHFSGKKKTNNVSKPEWWVDYLLKWLDQHASLFNLHFSVSLKDTIYQETFFIDHLITAVREICREKICSDLDMLLAHDNQSLLTHFIGELRRLDKSLSDNFYWSSSGFIDTFILENDEVFDTWLQNECRFSFNRFDEIINTDLQAFEIDLDSNLKGEVKSTKSSLNLKILIENTTKNYENMNNLNKQLKFLSEIQLALLNSYYQRLEEGLKSFESIYMKRPIDHNSSLNTSAIERLFRIVCSLKFIILQLEHWSQELVFVNLWEVINKDRSPTDTSSSTTFFYSIISHYQKLVEKCNHDLNLIMEREIQSLMKSYFSLNDWSNTENLDTSMSAELEFPVKALDNILTFVENLISTADYLSFKKKISKFLSGYIISNIIHLNRFNHTGVCNLKYDVQYMWRELALPRDESYRAINEELALKH</sequence>
<organism evidence="1 2">
    <name type="scientific">Komagataella pastoris</name>
    <name type="common">Yeast</name>
    <name type="synonym">Pichia pastoris</name>
    <dbReference type="NCBI Taxonomy" id="4922"/>
    <lineage>
        <taxon>Eukaryota</taxon>
        <taxon>Fungi</taxon>
        <taxon>Dikarya</taxon>
        <taxon>Ascomycota</taxon>
        <taxon>Saccharomycotina</taxon>
        <taxon>Pichiomycetes</taxon>
        <taxon>Pichiales</taxon>
        <taxon>Pichiaceae</taxon>
        <taxon>Komagataella</taxon>
    </lineage>
</organism>
<gene>
    <name evidence="1" type="primary">TIP20</name>
    <name evidence="1" type="ORF">ATY40_BA7503439</name>
</gene>
<evidence type="ECO:0000313" key="1">
    <source>
        <dbReference type="EMBL" id="ANZ76509.1"/>
    </source>
</evidence>
<dbReference type="Gene3D" id="1.20.58.1420">
    <property type="entry name" value="Dsl1p vesicle tethering complex, Tip20p subunit, domain B"/>
    <property type="match status" value="1"/>
</dbReference>
<dbReference type="PANTHER" id="PTHR13520">
    <property type="entry name" value="RAD50-INTERACTING PROTEIN 1 RINT-1"/>
    <property type="match status" value="1"/>
</dbReference>
<accession>A0A1B2JEL0</accession>
<dbReference type="InterPro" id="IPR007528">
    <property type="entry name" value="RINT1_Tip20"/>
</dbReference>
<dbReference type="InterPro" id="IPR042042">
    <property type="entry name" value="Tip20p_domB"/>
</dbReference>
<dbReference type="GO" id="GO:0060628">
    <property type="term" value="P:regulation of ER to Golgi vesicle-mediated transport"/>
    <property type="evidence" value="ECO:0007669"/>
    <property type="project" value="TreeGrafter"/>
</dbReference>
<dbReference type="PROSITE" id="PS51386">
    <property type="entry name" value="RINT1_TIP20"/>
    <property type="match status" value="1"/>
</dbReference>
<dbReference type="GO" id="GO:0070939">
    <property type="term" value="C:Dsl1/NZR complex"/>
    <property type="evidence" value="ECO:0007669"/>
    <property type="project" value="InterPro"/>
</dbReference>
<protein>
    <submittedName>
        <fullName evidence="1">BA75_03439T0</fullName>
    </submittedName>
</protein>
<name>A0A1B2JEL0_PICPA</name>
<dbReference type="OrthoDB" id="407410at2759"/>
<reference evidence="1 2" key="1">
    <citation type="submission" date="2016-02" db="EMBL/GenBank/DDBJ databases">
        <title>Comparative genomic and transcriptomic foundation for Pichia pastoris.</title>
        <authorList>
            <person name="Love K.R."/>
            <person name="Shah K.A."/>
            <person name="Whittaker C.A."/>
            <person name="Wu J."/>
            <person name="Bartlett M.C."/>
            <person name="Ma D."/>
            <person name="Leeson R.L."/>
            <person name="Priest M."/>
            <person name="Young S.K."/>
            <person name="Love J.C."/>
        </authorList>
    </citation>
    <scope>NUCLEOTIDE SEQUENCE [LARGE SCALE GENOMIC DNA]</scope>
    <source>
        <strain evidence="1 2">ATCC 28485</strain>
    </source>
</reference>
<dbReference type="InterPro" id="IPR042044">
    <property type="entry name" value="EXOC6PINT-1/Sec15/Tip20_C_dom2"/>
</dbReference>
<dbReference type="Proteomes" id="UP000094565">
    <property type="component" value="Chromosome 3"/>
</dbReference>
<proteinExistence type="predicted"/>
<dbReference type="PANTHER" id="PTHR13520:SF0">
    <property type="entry name" value="RAD50-INTERACTING PROTEIN 1"/>
    <property type="match status" value="1"/>
</dbReference>
<dbReference type="AlphaFoldDB" id="A0A1B2JEL0"/>
<dbReference type="GO" id="GO:0006888">
    <property type="term" value="P:endoplasmic reticulum to Golgi vesicle-mediated transport"/>
    <property type="evidence" value="ECO:0007669"/>
    <property type="project" value="InterPro"/>
</dbReference>
<keyword evidence="2" id="KW-1185">Reference proteome</keyword>
<dbReference type="Pfam" id="PF04437">
    <property type="entry name" value="RINT1_TIP1"/>
    <property type="match status" value="1"/>
</dbReference>
<dbReference type="EMBL" id="CP014586">
    <property type="protein sequence ID" value="ANZ76509.1"/>
    <property type="molecule type" value="Genomic_DNA"/>
</dbReference>
<dbReference type="Gene3D" id="1.20.58.670">
    <property type="entry name" value="Dsl1p vesicle tethering complex, Tip20p subunit, domain D"/>
    <property type="match status" value="1"/>
</dbReference>
<evidence type="ECO:0000313" key="2">
    <source>
        <dbReference type="Proteomes" id="UP000094565"/>
    </source>
</evidence>
<dbReference type="GO" id="GO:0006890">
    <property type="term" value="P:retrograde vesicle-mediated transport, Golgi to endoplasmic reticulum"/>
    <property type="evidence" value="ECO:0007669"/>
    <property type="project" value="InterPro"/>
</dbReference>